<dbReference type="SUPFAM" id="SSF56645">
    <property type="entry name" value="Acyl-CoA dehydrogenase NM domain-like"/>
    <property type="match status" value="1"/>
</dbReference>
<comment type="similarity">
    <text evidence="2 5">Belongs to the acyl-CoA dehydrogenase family.</text>
</comment>
<reference evidence="9" key="1">
    <citation type="submission" date="2023-06" db="EMBL/GenBank/DDBJ databases">
        <title>Multi-omics analyses reveal the molecular pathogenesis toolkit of Lasiodiplodia hormozganensis, a cross-kingdom pathogen.</title>
        <authorList>
            <person name="Felix C."/>
            <person name="Meneses R."/>
            <person name="Goncalves M.F.M."/>
            <person name="Tilleman L."/>
            <person name="Duarte A.S."/>
            <person name="Jorrin-Novo J.V."/>
            <person name="Van De Peer Y."/>
            <person name="Deforce D."/>
            <person name="Van Nieuwerburgh F."/>
            <person name="Esteves A.C."/>
            <person name="Alves A."/>
        </authorList>
    </citation>
    <scope>NUCLEOTIDE SEQUENCE</scope>
    <source>
        <strain evidence="9">CBS 339.90</strain>
    </source>
</reference>
<dbReference type="GO" id="GO:0003995">
    <property type="term" value="F:acyl-CoA dehydrogenase activity"/>
    <property type="evidence" value="ECO:0007669"/>
    <property type="project" value="TreeGrafter"/>
</dbReference>
<evidence type="ECO:0000256" key="1">
    <source>
        <dbReference type="ARBA" id="ARBA00001974"/>
    </source>
</evidence>
<comment type="cofactor">
    <cofactor evidence="1 5">
        <name>FAD</name>
        <dbReference type="ChEBI" id="CHEBI:57692"/>
    </cofactor>
</comment>
<feature type="domain" description="Acyl-CoA dehydrogenase/oxidase C-terminal" evidence="6">
    <location>
        <begin position="271"/>
        <end position="419"/>
    </location>
</feature>
<accession>A0AA39Z688</accession>
<keyword evidence="10" id="KW-1185">Reference proteome</keyword>
<dbReference type="InterPro" id="IPR013786">
    <property type="entry name" value="AcylCoA_DH/ox_N"/>
</dbReference>
<keyword evidence="5" id="KW-0560">Oxidoreductase</keyword>
<dbReference type="Proteomes" id="UP001175001">
    <property type="component" value="Unassembled WGS sequence"/>
</dbReference>
<name>A0AA39Z688_9PEZI</name>
<dbReference type="Gene3D" id="1.10.540.10">
    <property type="entry name" value="Acyl-CoA dehydrogenase/oxidase, N-terminal domain"/>
    <property type="match status" value="1"/>
</dbReference>
<sequence length="426" mass="46445">MGSTGIRPGALPKRPAYSFQARRCLNARAAEYLPDLPDLTESQRSVREAISKICVKFPDEYWLDCDVNKRWPREFTSTIARDGWLGICMPAEYGGSALGLAEAVTMMQTISESGGGFSATSSIHMNIFGLAPVVKYGTEEQKRRFLPPLIEGKDTACFAVTEPNTGLDTLKLQSTATRSPTDPSTYLLNGSKTWTSTAQHANKILILVRTTPLNLATTKPSQGLSLFYTPLDRTAVSVAEIAKMGRAAVDTNTLHFSDWRVPASDLIGSEGAGFAAILHGMNAERILLAGEAVGLGFAALRRAARYARERVVFGTPIGTNQGVQHPLAASWCELEAVRLMVNRAAQMYDEGCATGEYANAVKYLAGEAAFRACERAVMAHGGMGYAREFHVERYLREVFVPRIAPVSREMCLNYVAEKVLGLPKSY</sequence>
<dbReference type="PANTHER" id="PTHR43884:SF12">
    <property type="entry name" value="ISOVALERYL-COA DEHYDROGENASE, MITOCHONDRIAL-RELATED"/>
    <property type="match status" value="1"/>
</dbReference>
<dbReference type="InterPro" id="IPR046373">
    <property type="entry name" value="Acyl-CoA_Oxase/DH_mid-dom_sf"/>
</dbReference>
<evidence type="ECO:0000256" key="3">
    <source>
        <dbReference type="ARBA" id="ARBA00022630"/>
    </source>
</evidence>
<evidence type="ECO:0000259" key="7">
    <source>
        <dbReference type="Pfam" id="PF02770"/>
    </source>
</evidence>
<dbReference type="Gene3D" id="2.40.110.10">
    <property type="entry name" value="Butyryl-CoA Dehydrogenase, subunit A, domain 2"/>
    <property type="match status" value="1"/>
</dbReference>
<dbReference type="InterPro" id="IPR006091">
    <property type="entry name" value="Acyl-CoA_Oxase/DH_mid-dom"/>
</dbReference>
<evidence type="ECO:0000259" key="8">
    <source>
        <dbReference type="Pfam" id="PF02771"/>
    </source>
</evidence>
<dbReference type="AlphaFoldDB" id="A0AA39Z688"/>
<comment type="caution">
    <text evidence="9">The sequence shown here is derived from an EMBL/GenBank/DDBJ whole genome shotgun (WGS) entry which is preliminary data.</text>
</comment>
<evidence type="ECO:0000256" key="4">
    <source>
        <dbReference type="ARBA" id="ARBA00022827"/>
    </source>
</evidence>
<evidence type="ECO:0000259" key="6">
    <source>
        <dbReference type="Pfam" id="PF00441"/>
    </source>
</evidence>
<dbReference type="CDD" id="cd00567">
    <property type="entry name" value="ACAD"/>
    <property type="match status" value="1"/>
</dbReference>
<dbReference type="Pfam" id="PF02770">
    <property type="entry name" value="Acyl-CoA_dh_M"/>
    <property type="match status" value="1"/>
</dbReference>
<dbReference type="SUPFAM" id="SSF47203">
    <property type="entry name" value="Acyl-CoA dehydrogenase C-terminal domain-like"/>
    <property type="match status" value="1"/>
</dbReference>
<dbReference type="Pfam" id="PF02771">
    <property type="entry name" value="Acyl-CoA_dh_N"/>
    <property type="match status" value="1"/>
</dbReference>
<evidence type="ECO:0000256" key="5">
    <source>
        <dbReference type="RuleBase" id="RU362125"/>
    </source>
</evidence>
<dbReference type="EMBL" id="JAUJDW010000001">
    <property type="protein sequence ID" value="KAK0664936.1"/>
    <property type="molecule type" value="Genomic_DNA"/>
</dbReference>
<dbReference type="FunFam" id="1.20.140.10:FF:000012">
    <property type="entry name" value="Acyl-CoA dehydrogenase fadE12"/>
    <property type="match status" value="1"/>
</dbReference>
<dbReference type="InterPro" id="IPR037069">
    <property type="entry name" value="AcylCoA_DH/ox_N_sf"/>
</dbReference>
<proteinExistence type="inferred from homology"/>
<dbReference type="Pfam" id="PF00441">
    <property type="entry name" value="Acyl-CoA_dh_1"/>
    <property type="match status" value="1"/>
</dbReference>
<keyword evidence="4 5" id="KW-0274">FAD</keyword>
<evidence type="ECO:0000313" key="10">
    <source>
        <dbReference type="Proteomes" id="UP001175001"/>
    </source>
</evidence>
<dbReference type="GO" id="GO:0050660">
    <property type="term" value="F:flavin adenine dinucleotide binding"/>
    <property type="evidence" value="ECO:0007669"/>
    <property type="project" value="InterPro"/>
</dbReference>
<protein>
    <submittedName>
        <fullName evidence="9">Acyl-CoA dehydrogenase fadE12</fullName>
    </submittedName>
</protein>
<feature type="domain" description="Acyl-CoA oxidase/dehydrogenase middle" evidence="7">
    <location>
        <begin position="157"/>
        <end position="258"/>
    </location>
</feature>
<organism evidence="9 10">
    <name type="scientific">Lasiodiplodia hormozganensis</name>
    <dbReference type="NCBI Taxonomy" id="869390"/>
    <lineage>
        <taxon>Eukaryota</taxon>
        <taxon>Fungi</taxon>
        <taxon>Dikarya</taxon>
        <taxon>Ascomycota</taxon>
        <taxon>Pezizomycotina</taxon>
        <taxon>Dothideomycetes</taxon>
        <taxon>Dothideomycetes incertae sedis</taxon>
        <taxon>Botryosphaeriales</taxon>
        <taxon>Botryosphaeriaceae</taxon>
        <taxon>Lasiodiplodia</taxon>
    </lineage>
</organism>
<dbReference type="PANTHER" id="PTHR43884">
    <property type="entry name" value="ACYL-COA DEHYDROGENASE"/>
    <property type="match status" value="1"/>
</dbReference>
<evidence type="ECO:0000313" key="9">
    <source>
        <dbReference type="EMBL" id="KAK0664936.1"/>
    </source>
</evidence>
<dbReference type="InterPro" id="IPR009075">
    <property type="entry name" value="AcylCo_DH/oxidase_C"/>
</dbReference>
<dbReference type="Gene3D" id="1.20.140.10">
    <property type="entry name" value="Butyryl-CoA Dehydrogenase, subunit A, domain 3"/>
    <property type="match status" value="1"/>
</dbReference>
<feature type="domain" description="Acyl-CoA dehydrogenase/oxidase N-terminal" evidence="8">
    <location>
        <begin position="40"/>
        <end position="153"/>
    </location>
</feature>
<dbReference type="InterPro" id="IPR036250">
    <property type="entry name" value="AcylCo_DH-like_C"/>
</dbReference>
<dbReference type="InterPro" id="IPR009100">
    <property type="entry name" value="AcylCoA_DH/oxidase_NM_dom_sf"/>
</dbReference>
<gene>
    <name evidence="9" type="primary">fadE12</name>
    <name evidence="9" type="ORF">DIS24_g203</name>
</gene>
<evidence type="ECO:0000256" key="2">
    <source>
        <dbReference type="ARBA" id="ARBA00009347"/>
    </source>
</evidence>
<keyword evidence="3 5" id="KW-0285">Flavoprotein</keyword>